<dbReference type="CDD" id="cd00143">
    <property type="entry name" value="PP2Cc"/>
    <property type="match status" value="1"/>
</dbReference>
<evidence type="ECO:0000256" key="5">
    <source>
        <dbReference type="RuleBase" id="RU003465"/>
    </source>
</evidence>
<dbReference type="SMART" id="SM00332">
    <property type="entry name" value="PP2Cc"/>
    <property type="match status" value="1"/>
</dbReference>
<organism evidence="7 8">
    <name type="scientific">Triparma laevis f. longispina</name>
    <dbReference type="NCBI Taxonomy" id="1714387"/>
    <lineage>
        <taxon>Eukaryota</taxon>
        <taxon>Sar</taxon>
        <taxon>Stramenopiles</taxon>
        <taxon>Ochrophyta</taxon>
        <taxon>Bolidophyceae</taxon>
        <taxon>Parmales</taxon>
        <taxon>Triparmaceae</taxon>
        <taxon>Triparma</taxon>
    </lineage>
</organism>
<dbReference type="OrthoDB" id="10264738at2759"/>
<dbReference type="Proteomes" id="UP001165122">
    <property type="component" value="Unassembled WGS sequence"/>
</dbReference>
<proteinExistence type="inferred from homology"/>
<evidence type="ECO:0000313" key="7">
    <source>
        <dbReference type="EMBL" id="GMH74825.1"/>
    </source>
</evidence>
<evidence type="ECO:0000259" key="6">
    <source>
        <dbReference type="PROSITE" id="PS51746"/>
    </source>
</evidence>
<dbReference type="Gene3D" id="3.60.40.10">
    <property type="entry name" value="PPM-type phosphatase domain"/>
    <property type="match status" value="1"/>
</dbReference>
<dbReference type="InterPro" id="IPR001932">
    <property type="entry name" value="PPM-type_phosphatase-like_dom"/>
</dbReference>
<name>A0A9W7EE89_9STRA</name>
<dbReference type="SUPFAM" id="SSF81606">
    <property type="entry name" value="PP2C-like"/>
    <property type="match status" value="1"/>
</dbReference>
<evidence type="ECO:0000256" key="2">
    <source>
        <dbReference type="ARBA" id="ARBA00022723"/>
    </source>
</evidence>
<dbReference type="PROSITE" id="PS51746">
    <property type="entry name" value="PPM_2"/>
    <property type="match status" value="1"/>
</dbReference>
<dbReference type="Pfam" id="PF00481">
    <property type="entry name" value="PP2C"/>
    <property type="match status" value="1"/>
</dbReference>
<keyword evidence="2" id="KW-0479">Metal-binding</keyword>
<dbReference type="EMBL" id="BRXW01000701">
    <property type="protein sequence ID" value="GMH74825.1"/>
    <property type="molecule type" value="Genomic_DNA"/>
</dbReference>
<reference evidence="8" key="1">
    <citation type="journal article" date="2023" name="Commun. Biol.">
        <title>Genome analysis of Parmales, the sister group of diatoms, reveals the evolutionary specialization of diatoms from phago-mixotrophs to photoautotrophs.</title>
        <authorList>
            <person name="Ban H."/>
            <person name="Sato S."/>
            <person name="Yoshikawa S."/>
            <person name="Yamada K."/>
            <person name="Nakamura Y."/>
            <person name="Ichinomiya M."/>
            <person name="Sato N."/>
            <person name="Blanc-Mathieu R."/>
            <person name="Endo H."/>
            <person name="Kuwata A."/>
            <person name="Ogata H."/>
        </authorList>
    </citation>
    <scope>NUCLEOTIDE SEQUENCE [LARGE SCALE GENOMIC DNA]</scope>
    <source>
        <strain evidence="8">NIES 3700</strain>
    </source>
</reference>
<dbReference type="SMART" id="SM00331">
    <property type="entry name" value="PP2C_SIG"/>
    <property type="match status" value="1"/>
</dbReference>
<dbReference type="InterPro" id="IPR015655">
    <property type="entry name" value="PP2C"/>
</dbReference>
<dbReference type="AlphaFoldDB" id="A0A9W7EE89"/>
<keyword evidence="3 5" id="KW-0378">Hydrolase</keyword>
<dbReference type="GO" id="GO:0046872">
    <property type="term" value="F:metal ion binding"/>
    <property type="evidence" value="ECO:0007669"/>
    <property type="project" value="UniProtKB-KW"/>
</dbReference>
<dbReference type="InterPro" id="IPR036457">
    <property type="entry name" value="PPM-type-like_dom_sf"/>
</dbReference>
<accession>A0A9W7EE89</accession>
<evidence type="ECO:0000256" key="1">
    <source>
        <dbReference type="ARBA" id="ARBA00004170"/>
    </source>
</evidence>
<gene>
    <name evidence="7" type="ORF">TrLO_g3395</name>
</gene>
<dbReference type="InterPro" id="IPR000222">
    <property type="entry name" value="PP2C_BS"/>
</dbReference>
<comment type="subcellular location">
    <subcellularLocation>
        <location evidence="1">Membrane</location>
        <topology evidence="1">Peripheral membrane protein</topology>
    </subcellularLocation>
</comment>
<protein>
    <recommendedName>
        <fullName evidence="6">PPM-type phosphatase domain-containing protein</fullName>
    </recommendedName>
</protein>
<feature type="domain" description="PPM-type phosphatase" evidence="6">
    <location>
        <begin position="26"/>
        <end position="283"/>
    </location>
</feature>
<dbReference type="PROSITE" id="PS01032">
    <property type="entry name" value="PPM_1"/>
    <property type="match status" value="1"/>
</dbReference>
<comment type="caution">
    <text evidence="7">The sequence shown here is derived from an EMBL/GenBank/DDBJ whole genome shotgun (WGS) entry which is preliminary data.</text>
</comment>
<keyword evidence="8" id="KW-1185">Reference proteome</keyword>
<evidence type="ECO:0000256" key="3">
    <source>
        <dbReference type="ARBA" id="ARBA00022801"/>
    </source>
</evidence>
<comment type="similarity">
    <text evidence="5">Belongs to the PP2C family.</text>
</comment>
<dbReference type="GO" id="GO:0016020">
    <property type="term" value="C:membrane"/>
    <property type="evidence" value="ECO:0007669"/>
    <property type="project" value="UniProtKB-SubCell"/>
</dbReference>
<dbReference type="GO" id="GO:0004722">
    <property type="term" value="F:protein serine/threonine phosphatase activity"/>
    <property type="evidence" value="ECO:0007669"/>
    <property type="project" value="InterPro"/>
</dbReference>
<sequence length="300" mass="33037">MQMLSEPVKTLSTCSSTFTGKFGKCQTIHTSMQGYRPSMEDSHFISYENDNPYSVFAVFDGHGGDEIALEVGSRFGDFVFKDKETLKVDDVEAVKKSVDLAFRTCDEHLKRLGHMSGSTANVVFMTQGHIICGNIGDSRSVLCRSGMAMEMSVDHKPTDEGETERIKKAGGSVIRGRVCGGVAVSRSFGDFEFKQSKDLDAAKQQISCCPDFIVKKRDATTDEFIVICCDGVWDVISNEACVRFVRTRLQAGIGDLKTISGDLLEYCIENGSKDNMTCIIVLLDAGKELIRKKKPKCVVL</sequence>
<evidence type="ECO:0000256" key="4">
    <source>
        <dbReference type="ARBA" id="ARBA00022912"/>
    </source>
</evidence>
<dbReference type="PANTHER" id="PTHR47992">
    <property type="entry name" value="PROTEIN PHOSPHATASE"/>
    <property type="match status" value="1"/>
</dbReference>
<evidence type="ECO:0000313" key="8">
    <source>
        <dbReference type="Proteomes" id="UP001165122"/>
    </source>
</evidence>
<keyword evidence="4 5" id="KW-0904">Protein phosphatase</keyword>